<feature type="transmembrane region" description="Helical" evidence="7">
    <location>
        <begin position="484"/>
        <end position="508"/>
    </location>
</feature>
<accession>A0ABU2EUP9</accession>
<name>A0ABU2EUP9_9BURK</name>
<keyword evidence="10" id="KW-1185">Reference proteome</keyword>
<dbReference type="Proteomes" id="UP001246576">
    <property type="component" value="Unassembled WGS sequence"/>
</dbReference>
<comment type="similarity">
    <text evidence="6">Belongs to the YccS/YhfK family.</text>
</comment>
<keyword evidence="5 7" id="KW-0472">Membrane</keyword>
<evidence type="ECO:0000313" key="9">
    <source>
        <dbReference type="EMBL" id="MDR9851452.1"/>
    </source>
</evidence>
<evidence type="ECO:0000256" key="5">
    <source>
        <dbReference type="ARBA" id="ARBA00023136"/>
    </source>
</evidence>
<dbReference type="EMBL" id="JAVLSJ010000017">
    <property type="protein sequence ID" value="MDR9851452.1"/>
    <property type="molecule type" value="Genomic_DNA"/>
</dbReference>
<evidence type="ECO:0000256" key="6">
    <source>
        <dbReference type="ARBA" id="ARBA00043993"/>
    </source>
</evidence>
<feature type="transmembrane region" description="Helical" evidence="7">
    <location>
        <begin position="551"/>
        <end position="572"/>
    </location>
</feature>
<keyword evidence="4 7" id="KW-1133">Transmembrane helix</keyword>
<comment type="caution">
    <text evidence="9">The sequence shown here is derived from an EMBL/GenBank/DDBJ whole genome shotgun (WGS) entry which is preliminary data.</text>
</comment>
<keyword evidence="3 7" id="KW-0812">Transmembrane</keyword>
<dbReference type="Pfam" id="PF13515">
    <property type="entry name" value="FUSC_2"/>
    <property type="match status" value="1"/>
</dbReference>
<feature type="transmembrane region" description="Helical" evidence="7">
    <location>
        <begin position="113"/>
        <end position="134"/>
    </location>
</feature>
<evidence type="ECO:0000256" key="2">
    <source>
        <dbReference type="ARBA" id="ARBA00022475"/>
    </source>
</evidence>
<evidence type="ECO:0000313" key="10">
    <source>
        <dbReference type="Proteomes" id="UP001246576"/>
    </source>
</evidence>
<keyword evidence="2" id="KW-1003">Cell membrane</keyword>
<gene>
    <name evidence="9" type="ORF">RI048_24725</name>
</gene>
<dbReference type="InterPro" id="IPR049453">
    <property type="entry name" value="Memb_transporter_dom"/>
</dbReference>
<evidence type="ECO:0000256" key="7">
    <source>
        <dbReference type="SAM" id="Phobius"/>
    </source>
</evidence>
<evidence type="ECO:0000259" key="8">
    <source>
        <dbReference type="Pfam" id="PF13515"/>
    </source>
</evidence>
<feature type="domain" description="Integral membrane bound transporter" evidence="8">
    <location>
        <begin position="442"/>
        <end position="566"/>
    </location>
</feature>
<feature type="transmembrane region" description="Helical" evidence="7">
    <location>
        <begin position="520"/>
        <end position="539"/>
    </location>
</feature>
<evidence type="ECO:0000256" key="4">
    <source>
        <dbReference type="ARBA" id="ARBA00022989"/>
    </source>
</evidence>
<evidence type="ECO:0000256" key="1">
    <source>
        <dbReference type="ARBA" id="ARBA00004651"/>
    </source>
</evidence>
<evidence type="ECO:0000256" key="3">
    <source>
        <dbReference type="ARBA" id="ARBA00022692"/>
    </source>
</evidence>
<sequence length="745" mass="79288">MSALSTSALPSSTCPLASTIMPPLLSSRFSVRFSLYRFLLLHYCRRCRTRVERWRLQFPLRHANLSEGLRAACGAAAMLLLGEWLGNPLFSWAAIGAFLTSLADSAGSNRARLASMGGFALASTLGGMIAASAAGWRVEAGLLTIMACAGVAGFSRIYGAAAGLVLMLAAGVSAIMADAPVVLWPLAQSHVLIYFAGCLWALLLGLTVWRIHPFAPARQAVARAYGTLAELAALAAETDAADPAYAVHAADLAAHTRRHARFDLAAAHRTLDAVAVERTESRRLYENLLVRLARADALLDGITVLADLQLTHYQPLRARLRSARVLGAIARQLQAMQREMQRGEAIAADEDARIMLRLRQLVARLPSGTGRLLQQLDTPLALGADDPARLKQAARAGHQARHGMSALLHRLRALGRKAALHVRAGSAEWHHAWRCAAAAGATYLIVHLLELPFGYWATMATMLVMQPSIADSWSRSMERAVGSVVGGALAVAVCLVVHSPLGLALLVFPLTVLTMALRPVSYGLYATFLTPVFVLVADVGGDPAHELANAALRAGNNVIGALVAVLASYLFWPRRHEADPQGQLRTMAGLNLAYLTAALAVHDTAPDKARLSSLHAHRRAACVANVEAGLLLQRLARERGWPERDHGRGRGRTAVALSRRLAAAASHLWAHPQPVEASLPTWLLALAQALQEQDAAALHALARQRPAPIELAQAAAVETACLLVAALEATSAAGSAASSGPMRGN</sequence>
<protein>
    <submittedName>
        <fullName evidence="9">FUSC family protein</fullName>
    </submittedName>
</protein>
<feature type="transmembrane region" description="Helical" evidence="7">
    <location>
        <begin position="191"/>
        <end position="209"/>
    </location>
</feature>
<dbReference type="PANTHER" id="PTHR30509:SF9">
    <property type="entry name" value="MULTIDRUG RESISTANCE PROTEIN MDTO"/>
    <property type="match status" value="1"/>
</dbReference>
<dbReference type="RefSeq" id="WP_310841482.1">
    <property type="nucleotide sequence ID" value="NZ_JAVLSJ010000017.1"/>
</dbReference>
<organism evidence="9 10">
    <name type="scientific">Herbaspirillum huttiense subsp. lycopersici</name>
    <dbReference type="NCBI Taxonomy" id="3074428"/>
    <lineage>
        <taxon>Bacteria</taxon>
        <taxon>Pseudomonadati</taxon>
        <taxon>Pseudomonadota</taxon>
        <taxon>Betaproteobacteria</taxon>
        <taxon>Burkholderiales</taxon>
        <taxon>Oxalobacteraceae</taxon>
        <taxon>Herbaspirillum</taxon>
    </lineage>
</organism>
<proteinExistence type="inferred from homology"/>
<comment type="subcellular location">
    <subcellularLocation>
        <location evidence="1">Cell membrane</location>
        <topology evidence="1">Multi-pass membrane protein</topology>
    </subcellularLocation>
</comment>
<dbReference type="PANTHER" id="PTHR30509">
    <property type="entry name" value="P-HYDROXYBENZOIC ACID EFFLUX PUMP SUBUNIT-RELATED"/>
    <property type="match status" value="1"/>
</dbReference>
<feature type="transmembrane region" description="Helical" evidence="7">
    <location>
        <begin position="165"/>
        <end position="185"/>
    </location>
</feature>
<reference evidence="9" key="1">
    <citation type="submission" date="2023-09" db="EMBL/GenBank/DDBJ databases">
        <title>Description of first Herbaspirillum huttiense subsp. nephrolepsisexaltata and Herbaspirillum huttiense subsp. lycopersicon.</title>
        <authorList>
            <person name="Poudel M."/>
            <person name="Sharma A."/>
            <person name="Goss E."/>
            <person name="Tapia J.H."/>
            <person name="Harmon C.M."/>
            <person name="Jones J.B."/>
        </authorList>
    </citation>
    <scope>NUCLEOTIDE SEQUENCE</scope>
    <source>
        <strain evidence="9">SE1</strain>
    </source>
</reference>